<evidence type="ECO:0000256" key="1">
    <source>
        <dbReference type="ARBA" id="ARBA00001936"/>
    </source>
</evidence>
<reference evidence="6" key="2">
    <citation type="submission" date="2021-02" db="EMBL/GenBank/DDBJ databases">
        <authorList>
            <person name="Kimball J.A."/>
            <person name="Haas M.W."/>
            <person name="Macchietto M."/>
            <person name="Kono T."/>
            <person name="Duquette J."/>
            <person name="Shao M."/>
        </authorList>
    </citation>
    <scope>NUCLEOTIDE SEQUENCE</scope>
    <source>
        <tissue evidence="6">Fresh leaf tissue</tissue>
    </source>
</reference>
<evidence type="ECO:0000313" key="6">
    <source>
        <dbReference type="EMBL" id="KAG8077878.1"/>
    </source>
</evidence>
<dbReference type="OrthoDB" id="5365701at2759"/>
<name>A0A8J5SQ48_ZIZPA</name>
<dbReference type="AlphaFoldDB" id="A0A8J5SQ48"/>
<dbReference type="FunFam" id="3.40.50.10380:FF:000002">
    <property type="entry name" value="Malic enzyme"/>
    <property type="match status" value="1"/>
</dbReference>
<evidence type="ECO:0000256" key="4">
    <source>
        <dbReference type="RuleBase" id="RU003426"/>
    </source>
</evidence>
<dbReference type="GO" id="GO:0046872">
    <property type="term" value="F:metal ion binding"/>
    <property type="evidence" value="ECO:0007669"/>
    <property type="project" value="UniProtKB-KW"/>
</dbReference>
<comment type="caution">
    <text evidence="6">The sequence shown here is derived from an EMBL/GenBank/DDBJ whole genome shotgun (WGS) entry which is preliminary data.</text>
</comment>
<proteinExistence type="inferred from homology"/>
<dbReference type="GO" id="GO:0004473">
    <property type="term" value="F:malate dehydrogenase (decarboxylating) (NADP+) activity"/>
    <property type="evidence" value="ECO:0007669"/>
    <property type="project" value="TreeGrafter"/>
</dbReference>
<feature type="domain" description="Malic enzyme N-terminal" evidence="5">
    <location>
        <begin position="109"/>
        <end position="290"/>
    </location>
</feature>
<dbReference type="GO" id="GO:0009507">
    <property type="term" value="C:chloroplast"/>
    <property type="evidence" value="ECO:0007669"/>
    <property type="project" value="TreeGrafter"/>
</dbReference>
<protein>
    <recommendedName>
        <fullName evidence="4">Malic enzyme</fullName>
    </recommendedName>
</protein>
<comment type="similarity">
    <text evidence="2 4">Belongs to the malic enzymes family.</text>
</comment>
<dbReference type="SMART" id="SM01274">
    <property type="entry name" value="malic"/>
    <property type="match status" value="1"/>
</dbReference>
<dbReference type="InterPro" id="IPR012302">
    <property type="entry name" value="Malic_NAD-bd"/>
</dbReference>
<dbReference type="Proteomes" id="UP000729402">
    <property type="component" value="Unassembled WGS sequence"/>
</dbReference>
<dbReference type="NCBIfam" id="NF010052">
    <property type="entry name" value="PRK13529.1"/>
    <property type="match status" value="1"/>
</dbReference>
<keyword evidence="4" id="KW-0560">Oxidoreductase</keyword>
<organism evidence="6 7">
    <name type="scientific">Zizania palustris</name>
    <name type="common">Northern wild rice</name>
    <dbReference type="NCBI Taxonomy" id="103762"/>
    <lineage>
        <taxon>Eukaryota</taxon>
        <taxon>Viridiplantae</taxon>
        <taxon>Streptophyta</taxon>
        <taxon>Embryophyta</taxon>
        <taxon>Tracheophyta</taxon>
        <taxon>Spermatophyta</taxon>
        <taxon>Magnoliopsida</taxon>
        <taxon>Liliopsida</taxon>
        <taxon>Poales</taxon>
        <taxon>Poaceae</taxon>
        <taxon>BOP clade</taxon>
        <taxon>Oryzoideae</taxon>
        <taxon>Oryzeae</taxon>
        <taxon>Zizaniinae</taxon>
        <taxon>Zizania</taxon>
    </lineage>
</organism>
<evidence type="ECO:0000256" key="3">
    <source>
        <dbReference type="ARBA" id="ARBA00022723"/>
    </source>
</evidence>
<dbReference type="Pfam" id="PF00390">
    <property type="entry name" value="malic"/>
    <property type="match status" value="1"/>
</dbReference>
<dbReference type="PROSITE" id="PS00331">
    <property type="entry name" value="MALIC_ENZYMES"/>
    <property type="match status" value="1"/>
</dbReference>
<reference evidence="6" key="1">
    <citation type="journal article" date="2021" name="bioRxiv">
        <title>Whole Genome Assembly and Annotation of Northern Wild Rice, Zizania palustris L., Supports a Whole Genome Duplication in the Zizania Genus.</title>
        <authorList>
            <person name="Haas M."/>
            <person name="Kono T."/>
            <person name="Macchietto M."/>
            <person name="Millas R."/>
            <person name="McGilp L."/>
            <person name="Shao M."/>
            <person name="Duquette J."/>
            <person name="Hirsch C.N."/>
            <person name="Kimball J."/>
        </authorList>
    </citation>
    <scope>NUCLEOTIDE SEQUENCE</scope>
    <source>
        <tissue evidence="6">Fresh leaf tissue</tissue>
    </source>
</reference>
<dbReference type="InterPro" id="IPR001891">
    <property type="entry name" value="Malic_OxRdtase"/>
</dbReference>
<accession>A0A8J5SQ48</accession>
<dbReference type="InterPro" id="IPR012301">
    <property type="entry name" value="Malic_N_dom"/>
</dbReference>
<gene>
    <name evidence="6" type="ORF">GUJ93_ZPchr0007g4934</name>
</gene>
<evidence type="ECO:0000256" key="2">
    <source>
        <dbReference type="ARBA" id="ARBA00008785"/>
    </source>
</evidence>
<sequence length="352" mass="38996">MAGRGEGSDAVMAGAATGGVEDAYGEDRATEDQPITPWAVSVASGHSLLRDPRHNKGLSFTERERDAHYLRGLLPPVVLPQELQEKRLLQNVRQFQVPLQRYMALMDLQERNERLFYKLLIDNVEELLPVVYTPTVGEACQKYGSIFRRPQGLYISLKEKGRILEVLRNWPEKSIQVIVVTDGERILGLGDLGCQGMGIPVGKLALYTALGGVRPSACLPITIDVGTNNDDLLKDEFYIGLRQKRATGQEYSELLDEFMAAVRQNYGQKVLVQFEDFANHNAFTLLEKYRANHLVFNDDIQGTAAVVLAGLIASRKFVSRTLADHTFLFFGAGEAGTGIAELVALEISNQVT</sequence>
<keyword evidence="3 4" id="KW-0479">Metal-binding</keyword>
<dbReference type="PIRSF" id="PIRSF000106">
    <property type="entry name" value="ME"/>
    <property type="match status" value="1"/>
</dbReference>
<evidence type="ECO:0000313" key="7">
    <source>
        <dbReference type="Proteomes" id="UP000729402"/>
    </source>
</evidence>
<dbReference type="EMBL" id="JAAALK010000282">
    <property type="protein sequence ID" value="KAG8077878.1"/>
    <property type="molecule type" value="Genomic_DNA"/>
</dbReference>
<dbReference type="PANTHER" id="PTHR23406:SF74">
    <property type="entry name" value="MALIC ENZYME"/>
    <property type="match status" value="1"/>
</dbReference>
<dbReference type="GO" id="GO:0051287">
    <property type="term" value="F:NAD binding"/>
    <property type="evidence" value="ECO:0007669"/>
    <property type="project" value="InterPro"/>
</dbReference>
<keyword evidence="7" id="KW-1185">Reference proteome</keyword>
<dbReference type="PANTHER" id="PTHR23406">
    <property type="entry name" value="MALIC ENZYME-RELATED"/>
    <property type="match status" value="1"/>
</dbReference>
<dbReference type="Pfam" id="PF03949">
    <property type="entry name" value="Malic_M"/>
    <property type="match status" value="1"/>
</dbReference>
<evidence type="ECO:0000259" key="5">
    <source>
        <dbReference type="SMART" id="SM01274"/>
    </source>
</evidence>
<dbReference type="GO" id="GO:0006108">
    <property type="term" value="P:malate metabolic process"/>
    <property type="evidence" value="ECO:0007669"/>
    <property type="project" value="TreeGrafter"/>
</dbReference>
<comment type="cofactor">
    <cofactor evidence="1">
        <name>Mn(2+)</name>
        <dbReference type="ChEBI" id="CHEBI:29035"/>
    </cofactor>
</comment>
<dbReference type="InterPro" id="IPR015884">
    <property type="entry name" value="Malic_enzyme_CS"/>
</dbReference>